<dbReference type="EMBL" id="LAZR01019066">
    <property type="protein sequence ID" value="KKL93912.1"/>
    <property type="molecule type" value="Genomic_DNA"/>
</dbReference>
<evidence type="ECO:0000313" key="1">
    <source>
        <dbReference type="EMBL" id="KKL93912.1"/>
    </source>
</evidence>
<organism evidence="1">
    <name type="scientific">marine sediment metagenome</name>
    <dbReference type="NCBI Taxonomy" id="412755"/>
    <lineage>
        <taxon>unclassified sequences</taxon>
        <taxon>metagenomes</taxon>
        <taxon>ecological metagenomes</taxon>
    </lineage>
</organism>
<gene>
    <name evidence="1" type="ORF">LCGC14_1869940</name>
</gene>
<sequence>MRTRPLAFDPATATHSLWHEDHDGTIVVETEQDVEAVIEDAKIRYNMHDERSPFKGDLHRVASIPMTILMELYKWGIMDESKRFAAWLNERDNRVFRTRPGRV</sequence>
<accession>A0A0F9J411</accession>
<name>A0A0F9J411_9ZZZZ</name>
<protein>
    <submittedName>
        <fullName evidence="1">Uncharacterized protein</fullName>
    </submittedName>
</protein>
<proteinExistence type="predicted"/>
<comment type="caution">
    <text evidence="1">The sequence shown here is derived from an EMBL/GenBank/DDBJ whole genome shotgun (WGS) entry which is preliminary data.</text>
</comment>
<dbReference type="AlphaFoldDB" id="A0A0F9J411"/>
<reference evidence="1" key="1">
    <citation type="journal article" date="2015" name="Nature">
        <title>Complex archaea that bridge the gap between prokaryotes and eukaryotes.</title>
        <authorList>
            <person name="Spang A."/>
            <person name="Saw J.H."/>
            <person name="Jorgensen S.L."/>
            <person name="Zaremba-Niedzwiedzka K."/>
            <person name="Martijn J."/>
            <person name="Lind A.E."/>
            <person name="van Eijk R."/>
            <person name="Schleper C."/>
            <person name="Guy L."/>
            <person name="Ettema T.J."/>
        </authorList>
    </citation>
    <scope>NUCLEOTIDE SEQUENCE</scope>
</reference>